<feature type="compositionally biased region" description="Basic residues" evidence="1">
    <location>
        <begin position="411"/>
        <end position="426"/>
    </location>
</feature>
<sequence length="426" mass="47270">MLKAKPAAHKSKPAANPSSWADRVRVSDSSTRFTLEQLPRQPGGQSLKITEDMLLDNSEQWNRCMIGFFPGFRMPFHAVNTIATRAWRQYGLESVMTTTNGFIIFRFNTADEMHAVLEKGPWMFGGKNIILQQWHPRFQFDKNKISTLPVWVRLHGLPFPLWSKQGLSLAASMVGRPLSCDELTYNCTRLEYARLCVEVDAAMPFVHSFEIDNPLTIAPITVTVEYEWKPTSCDQCKVFGHACKLPTPPIPEAKDNLPTAPNTITTVYQPITTIIPPQTSPAPEPTPPVHNPDLHCNPPSPKLPTPVPQTHSITPQPQVQPLPLPTTNIAIPTDMEDCDSSQDSGNEPLDIQPHHISTLHATICLESKMDSLRSTSESSFVGNDASVEASTFAIPTNADPMQSPVPSPTTTRKKKGGRKKKETRGR</sequence>
<proteinExistence type="predicted"/>
<feature type="compositionally biased region" description="Pro residues" evidence="1">
    <location>
        <begin position="298"/>
        <end position="307"/>
    </location>
</feature>
<dbReference type="InterPro" id="IPR025558">
    <property type="entry name" value="DUF4283"/>
</dbReference>
<dbReference type="STRING" id="43335.A0A4U5MP48"/>
<name>A0A4U5MP48_POPAL</name>
<gene>
    <name evidence="3" type="ORF">D5086_0000301910</name>
</gene>
<comment type="caution">
    <text evidence="3">The sequence shown here is derived from an EMBL/GenBank/DDBJ whole genome shotgun (WGS) entry which is preliminary data.</text>
</comment>
<dbReference type="EMBL" id="RCHU01001183">
    <property type="protein sequence ID" value="TKR71417.1"/>
    <property type="molecule type" value="Genomic_DNA"/>
</dbReference>
<feature type="region of interest" description="Disordered" evidence="1">
    <location>
        <begin position="1"/>
        <end position="23"/>
    </location>
</feature>
<evidence type="ECO:0000256" key="1">
    <source>
        <dbReference type="SAM" id="MobiDB-lite"/>
    </source>
</evidence>
<feature type="domain" description="DUF4283" evidence="2">
    <location>
        <begin position="58"/>
        <end position="141"/>
    </location>
</feature>
<organism evidence="3">
    <name type="scientific">Populus alba</name>
    <name type="common">White poplar</name>
    <dbReference type="NCBI Taxonomy" id="43335"/>
    <lineage>
        <taxon>Eukaryota</taxon>
        <taxon>Viridiplantae</taxon>
        <taxon>Streptophyta</taxon>
        <taxon>Embryophyta</taxon>
        <taxon>Tracheophyta</taxon>
        <taxon>Spermatophyta</taxon>
        <taxon>Magnoliopsida</taxon>
        <taxon>eudicotyledons</taxon>
        <taxon>Gunneridae</taxon>
        <taxon>Pentapetalae</taxon>
        <taxon>rosids</taxon>
        <taxon>fabids</taxon>
        <taxon>Malpighiales</taxon>
        <taxon>Salicaceae</taxon>
        <taxon>Saliceae</taxon>
        <taxon>Populus</taxon>
    </lineage>
</organism>
<accession>A0A4U5MP48</accession>
<evidence type="ECO:0000313" key="3">
    <source>
        <dbReference type="EMBL" id="TKR71417.1"/>
    </source>
</evidence>
<dbReference type="AlphaFoldDB" id="A0A4U5MP48"/>
<evidence type="ECO:0000259" key="2">
    <source>
        <dbReference type="Pfam" id="PF14111"/>
    </source>
</evidence>
<feature type="compositionally biased region" description="Basic residues" evidence="1">
    <location>
        <begin position="1"/>
        <end position="12"/>
    </location>
</feature>
<feature type="region of interest" description="Disordered" evidence="1">
    <location>
        <begin position="275"/>
        <end position="323"/>
    </location>
</feature>
<reference evidence="3" key="1">
    <citation type="submission" date="2018-10" db="EMBL/GenBank/DDBJ databases">
        <title>Population genomic analysis revealed the cold adaptation of white poplar.</title>
        <authorList>
            <person name="Liu Y.-J."/>
        </authorList>
    </citation>
    <scope>NUCLEOTIDE SEQUENCE [LARGE SCALE GENOMIC DNA]</scope>
    <source>
        <strain evidence="3">PAL-ZL1</strain>
    </source>
</reference>
<dbReference type="PANTHER" id="PTHR31286">
    <property type="entry name" value="GLYCINE-RICH CELL WALL STRUCTURAL PROTEIN 1.8-LIKE"/>
    <property type="match status" value="1"/>
</dbReference>
<dbReference type="InterPro" id="IPR040256">
    <property type="entry name" value="At4g02000-like"/>
</dbReference>
<feature type="region of interest" description="Disordered" evidence="1">
    <location>
        <begin position="332"/>
        <end position="351"/>
    </location>
</feature>
<dbReference type="PANTHER" id="PTHR31286:SF99">
    <property type="entry name" value="DUF4283 DOMAIN-CONTAINING PROTEIN"/>
    <property type="match status" value="1"/>
</dbReference>
<feature type="region of interest" description="Disordered" evidence="1">
    <location>
        <begin position="391"/>
        <end position="426"/>
    </location>
</feature>
<dbReference type="Pfam" id="PF14111">
    <property type="entry name" value="DUF4283"/>
    <property type="match status" value="1"/>
</dbReference>
<feature type="compositionally biased region" description="Pro residues" evidence="1">
    <location>
        <begin position="278"/>
        <end position="290"/>
    </location>
</feature>
<protein>
    <recommendedName>
        <fullName evidence="2">DUF4283 domain-containing protein</fullName>
    </recommendedName>
</protein>